<name>A0A1J5QMY0_9ZZZZ</name>
<evidence type="ECO:0000256" key="2">
    <source>
        <dbReference type="ARBA" id="ARBA00022475"/>
    </source>
</evidence>
<feature type="transmembrane region" description="Helical" evidence="8">
    <location>
        <begin position="121"/>
        <end position="140"/>
    </location>
</feature>
<evidence type="ECO:0000256" key="4">
    <source>
        <dbReference type="ARBA" id="ARBA00022679"/>
    </source>
</evidence>
<feature type="transmembrane region" description="Helical" evidence="8">
    <location>
        <begin position="220"/>
        <end position="247"/>
    </location>
</feature>
<feature type="transmembrane region" description="Helical" evidence="8">
    <location>
        <begin position="12"/>
        <end position="32"/>
    </location>
</feature>
<proteinExistence type="predicted"/>
<gene>
    <name evidence="10" type="primary">arnT_22</name>
    <name evidence="10" type="ORF">GALL_369290</name>
</gene>
<feature type="transmembrane region" description="Helical" evidence="8">
    <location>
        <begin position="268"/>
        <end position="291"/>
    </location>
</feature>
<reference evidence="10" key="1">
    <citation type="submission" date="2016-10" db="EMBL/GenBank/DDBJ databases">
        <title>Sequence of Gallionella enrichment culture.</title>
        <authorList>
            <person name="Poehlein A."/>
            <person name="Muehling M."/>
            <person name="Daniel R."/>
        </authorList>
    </citation>
    <scope>NUCLEOTIDE SEQUENCE</scope>
</reference>
<accession>A0A1J5QMY0</accession>
<dbReference type="EC" id="2.4.2.43" evidence="10"/>
<dbReference type="GO" id="GO:0103015">
    <property type="term" value="F:4-amino-4-deoxy-L-arabinose transferase activity"/>
    <property type="evidence" value="ECO:0007669"/>
    <property type="project" value="UniProtKB-EC"/>
</dbReference>
<dbReference type="GO" id="GO:0008610">
    <property type="term" value="P:lipid biosynthetic process"/>
    <property type="evidence" value="ECO:0007669"/>
    <property type="project" value="UniProtKB-ARBA"/>
</dbReference>
<keyword evidence="3 10" id="KW-0328">Glycosyltransferase</keyword>
<feature type="transmembrane region" description="Helical" evidence="8">
    <location>
        <begin position="401"/>
        <end position="421"/>
    </location>
</feature>
<dbReference type="Pfam" id="PF13231">
    <property type="entry name" value="PMT_2"/>
    <property type="match status" value="1"/>
</dbReference>
<dbReference type="PANTHER" id="PTHR33908:SF3">
    <property type="entry name" value="UNDECAPRENYL PHOSPHATE-ALPHA-4-AMINO-4-DEOXY-L-ARABINOSE ARABINOSYL TRANSFERASE"/>
    <property type="match status" value="1"/>
</dbReference>
<feature type="domain" description="Glycosyltransferase RgtA/B/C/D-like" evidence="9">
    <location>
        <begin position="69"/>
        <end position="230"/>
    </location>
</feature>
<feature type="transmembrane region" description="Helical" evidence="8">
    <location>
        <begin position="428"/>
        <end position="445"/>
    </location>
</feature>
<dbReference type="InterPro" id="IPR038731">
    <property type="entry name" value="RgtA/B/C-like"/>
</dbReference>
<evidence type="ECO:0000256" key="3">
    <source>
        <dbReference type="ARBA" id="ARBA00022676"/>
    </source>
</evidence>
<keyword evidence="7 8" id="KW-0472">Membrane</keyword>
<dbReference type="InterPro" id="IPR050297">
    <property type="entry name" value="LipidA_mod_glycosyltrf_83"/>
</dbReference>
<comment type="caution">
    <text evidence="10">The sequence shown here is derived from an EMBL/GenBank/DDBJ whole genome shotgun (WGS) entry which is preliminary data.</text>
</comment>
<dbReference type="GO" id="GO:0010041">
    <property type="term" value="P:response to iron(III) ion"/>
    <property type="evidence" value="ECO:0007669"/>
    <property type="project" value="TreeGrafter"/>
</dbReference>
<evidence type="ECO:0000256" key="7">
    <source>
        <dbReference type="ARBA" id="ARBA00023136"/>
    </source>
</evidence>
<dbReference type="PANTHER" id="PTHR33908">
    <property type="entry name" value="MANNOSYLTRANSFERASE YKCB-RELATED"/>
    <property type="match status" value="1"/>
</dbReference>
<dbReference type="EMBL" id="MLJW01000942">
    <property type="protein sequence ID" value="OIQ81300.1"/>
    <property type="molecule type" value="Genomic_DNA"/>
</dbReference>
<dbReference type="AlphaFoldDB" id="A0A1J5QMY0"/>
<feature type="transmembrane region" description="Helical" evidence="8">
    <location>
        <begin position="364"/>
        <end position="381"/>
    </location>
</feature>
<keyword evidence="5 8" id="KW-0812">Transmembrane</keyword>
<evidence type="ECO:0000256" key="1">
    <source>
        <dbReference type="ARBA" id="ARBA00004651"/>
    </source>
</evidence>
<feature type="transmembrane region" description="Helical" evidence="8">
    <location>
        <begin position="175"/>
        <end position="200"/>
    </location>
</feature>
<comment type="subcellular location">
    <subcellularLocation>
        <location evidence="1">Cell membrane</location>
        <topology evidence="1">Multi-pass membrane protein</topology>
    </subcellularLocation>
</comment>
<evidence type="ECO:0000313" key="10">
    <source>
        <dbReference type="EMBL" id="OIQ81300.1"/>
    </source>
</evidence>
<organism evidence="10">
    <name type="scientific">mine drainage metagenome</name>
    <dbReference type="NCBI Taxonomy" id="410659"/>
    <lineage>
        <taxon>unclassified sequences</taxon>
        <taxon>metagenomes</taxon>
        <taxon>ecological metagenomes</taxon>
    </lineage>
</organism>
<evidence type="ECO:0000259" key="9">
    <source>
        <dbReference type="Pfam" id="PF13231"/>
    </source>
</evidence>
<keyword evidence="4 10" id="KW-0808">Transferase</keyword>
<evidence type="ECO:0000256" key="8">
    <source>
        <dbReference type="SAM" id="Phobius"/>
    </source>
</evidence>
<keyword evidence="6 8" id="KW-1133">Transmembrane helix</keyword>
<dbReference type="GO" id="GO:0005886">
    <property type="term" value="C:plasma membrane"/>
    <property type="evidence" value="ECO:0007669"/>
    <property type="project" value="UniProtKB-SubCell"/>
</dbReference>
<sequence length="580" mass="63224">MPANPSRPVTGWLADAVVLALAAACLFAWLGLPPLRDNNEALYADIGWTMAHGGSWIIPHLNGVPYIEKPPLLYWLIALSYKAFGTGLWQPRLPDAAAAWLSCALLIAWGRSVGARLAGRFAALVCGSALGYVMIARTILFDPLLVVFWLAAFALVQRAVWLRRRAWLRAATLPLALAVLAKGPEALLLLGLIALLRLLLAPGDWRRGELLRFYLDPVAIVLLLALLAPWHIAATLQQHGFAWFYFVNETLMRFLGRRIPDDFHTGPWWYYGPKLLIGFFQWTPLLALLAWRAPRLGSAIADDAARWARDASAVLTVFFSIASNKGAYYLLPIIPLVALWLGVRLQRAADAGALEALGRRLSPGALAFGVAAFALWTASLAGPLRDELLRSGLPPEQFAWLPWLIGALALVALLAATLLMHERTVDGLLLYALTGLAMVAFATELDIAKTADTSQAEVAAALRRVLPADAEVFSWQTFEDHDASLLMYGWRPLRVIDSTSADLWFGCRALGAAGPCVAPQALRQALHDGRALAVWVARSRLQGFFASGLQQGLQALPFKDSVVFFSPGRGVPPENSSPHP</sequence>
<evidence type="ECO:0000256" key="5">
    <source>
        <dbReference type="ARBA" id="ARBA00022692"/>
    </source>
</evidence>
<protein>
    <submittedName>
        <fullName evidence="10">Undecaprenyl phosphate-alpha-4-amino-4-deoxy-L-arabinose arabinosyl transferase</fullName>
        <ecNumber evidence="10">2.4.2.43</ecNumber>
    </submittedName>
</protein>
<feature type="transmembrane region" description="Helical" evidence="8">
    <location>
        <begin position="326"/>
        <end position="343"/>
    </location>
</feature>
<keyword evidence="2" id="KW-1003">Cell membrane</keyword>
<evidence type="ECO:0000256" key="6">
    <source>
        <dbReference type="ARBA" id="ARBA00022989"/>
    </source>
</evidence>
<feature type="transmembrane region" description="Helical" evidence="8">
    <location>
        <begin position="146"/>
        <end position="163"/>
    </location>
</feature>